<dbReference type="PANTHER" id="PTHR30203">
    <property type="entry name" value="OUTER MEMBRANE CATION EFFLUX PROTEIN"/>
    <property type="match status" value="1"/>
</dbReference>
<evidence type="ECO:0000313" key="5">
    <source>
        <dbReference type="Proteomes" id="UP000000491"/>
    </source>
</evidence>
<dbReference type="PANTHER" id="PTHR30203:SF32">
    <property type="entry name" value="CATION EFFLUX SYSTEM PROTEIN CUSC"/>
    <property type="match status" value="1"/>
</dbReference>
<dbReference type="Pfam" id="PF02321">
    <property type="entry name" value="OEP"/>
    <property type="match status" value="2"/>
</dbReference>
<keyword evidence="2" id="KW-1134">Transmembrane beta strand</keyword>
<dbReference type="NCBIfam" id="TIGR01845">
    <property type="entry name" value="outer_NodT"/>
    <property type="match status" value="1"/>
</dbReference>
<keyword evidence="3" id="KW-0175">Coiled coil</keyword>
<evidence type="ECO:0000313" key="4">
    <source>
        <dbReference type="EMBL" id="AEI37797.1"/>
    </source>
</evidence>
<accession>F8ESM2</accession>
<comment type="subcellular location">
    <subcellularLocation>
        <location evidence="2">Cell membrane</location>
        <topology evidence="2">Lipid-anchor</topology>
    </subcellularLocation>
</comment>
<dbReference type="InterPro" id="IPR003423">
    <property type="entry name" value="OMP_efflux"/>
</dbReference>
<keyword evidence="2" id="KW-0564">Palmitate</keyword>
<dbReference type="AlphaFoldDB" id="F8ESM2"/>
<dbReference type="Proteomes" id="UP000000491">
    <property type="component" value="Chromosome"/>
</dbReference>
<comment type="similarity">
    <text evidence="1 2">Belongs to the outer membrane factor (OMF) (TC 1.B.17) family.</text>
</comment>
<keyword evidence="2" id="KW-0812">Transmembrane</keyword>
<dbReference type="EMBL" id="CP002865">
    <property type="protein sequence ID" value="AEI37797.1"/>
    <property type="molecule type" value="Genomic_DNA"/>
</dbReference>
<dbReference type="Gene3D" id="2.20.200.10">
    <property type="entry name" value="Outer membrane efflux proteins (OEP)"/>
    <property type="match status" value="1"/>
</dbReference>
<dbReference type="HOGENOM" id="CLU_012817_13_3_5"/>
<evidence type="ECO:0000256" key="2">
    <source>
        <dbReference type="RuleBase" id="RU362097"/>
    </source>
</evidence>
<evidence type="ECO:0000256" key="1">
    <source>
        <dbReference type="ARBA" id="ARBA00007613"/>
    </source>
</evidence>
<dbReference type="PATRIC" id="fig|579138.3.peg.946"/>
<dbReference type="eggNOG" id="COG1538">
    <property type="taxonomic scope" value="Bacteria"/>
</dbReference>
<organism evidence="4 5">
    <name type="scientific">Zymomonas mobilis subsp. pomaceae (strain ATCC 29192 / DSM 22645 / JCM 10191 / CCUG 17912 / NBRC 13757 / NCIMB 11200 / NRRL B-4491 / Barker I)</name>
    <dbReference type="NCBI Taxonomy" id="579138"/>
    <lineage>
        <taxon>Bacteria</taxon>
        <taxon>Pseudomonadati</taxon>
        <taxon>Pseudomonadota</taxon>
        <taxon>Alphaproteobacteria</taxon>
        <taxon>Sphingomonadales</taxon>
        <taxon>Zymomonadaceae</taxon>
        <taxon>Zymomonas</taxon>
    </lineage>
</organism>
<dbReference type="GO" id="GO:0005886">
    <property type="term" value="C:plasma membrane"/>
    <property type="evidence" value="ECO:0007669"/>
    <property type="project" value="UniProtKB-SubCell"/>
</dbReference>
<sequence>MMGCQSVSSTVLGFMKKSYCYGITPILVGSVLLAGCTMAPKYHRPVSSVAENWPKTISQPATGTSFNKPNPLARDLGWQDFFKDPRLKALITIAIRENRDLRSAILAISEAQAQYRIQRAALLPAISGTGEMMYQQPSGQSGLSFAPGVGESIPRFHYYTMGIGFTSYEIDIFGRIRSLSKEAAEKALSQEENARATLIGLIAQVANSYLAWLADREALNLAEKSYHAAGRDLELTRALLEHGEASLLTVNQVETQFHQAADTCEQIKRQLRDEENNLTLLVGQTLPDNLPPPLPFGEQNIMEDISAGLPSDLLENRPDIRAAEHDLEAANADIGAAKAAFFPRVMLSSTVGNSSLKASQIITTAANTWGFEPQISVPIFNWGQNRANLRISKVERERKIAAYQKAIQSAFRDVSNALIGRETYLNEEIALGKAAAKAEDNWYLTQLRQEQGSDSALTTITYEQTYYQAEYQALQNRVARYQNLVTLYAALGGGLKTYTTPPVPVVNKNGHKATTVSATKPPSLR</sequence>
<dbReference type="InterPro" id="IPR010131">
    <property type="entry name" value="MdtP/NodT-like"/>
</dbReference>
<dbReference type="GO" id="GO:0015562">
    <property type="term" value="F:efflux transmembrane transporter activity"/>
    <property type="evidence" value="ECO:0007669"/>
    <property type="project" value="InterPro"/>
</dbReference>
<keyword evidence="2" id="KW-0472">Membrane</keyword>
<feature type="coiled-coil region" evidence="3">
    <location>
        <begin position="250"/>
        <end position="284"/>
    </location>
</feature>
<dbReference type="SUPFAM" id="SSF56954">
    <property type="entry name" value="Outer membrane efflux proteins (OEP)"/>
    <property type="match status" value="1"/>
</dbReference>
<proteinExistence type="inferred from homology"/>
<dbReference type="RefSeq" id="WP_013934193.1">
    <property type="nucleotide sequence ID" value="NC_015709.1"/>
</dbReference>
<evidence type="ECO:0000256" key="3">
    <source>
        <dbReference type="SAM" id="Coils"/>
    </source>
</evidence>
<gene>
    <name evidence="4" type="ordered locus">Zymop_0898</name>
</gene>
<keyword evidence="2 4" id="KW-0449">Lipoprotein</keyword>
<protein>
    <submittedName>
        <fullName evidence="4">RND efflux system, outer membrane lipoprotein, NodT family</fullName>
    </submittedName>
</protein>
<dbReference type="STRING" id="579138.Zymop_0898"/>
<reference evidence="4 5" key="1">
    <citation type="journal article" date="2011" name="J. Bacteriol.">
        <title>Genome sequence of the ethanol-producing Zymomonas mobilis subsp. pomaceae lectotype strain ATCC 29192.</title>
        <authorList>
            <person name="Kouvelis V.N."/>
            <person name="Davenport K.W."/>
            <person name="Brettin T.S."/>
            <person name="Bruce D."/>
            <person name="Detter C."/>
            <person name="Han C.S."/>
            <person name="Nolan M."/>
            <person name="Tapia R."/>
            <person name="Damoulaki A."/>
            <person name="Kyrpides N.C."/>
            <person name="Typas M.A."/>
            <person name="Pappas K.M."/>
        </authorList>
    </citation>
    <scope>NUCLEOTIDE SEQUENCE [LARGE SCALE GENOMIC DNA]</scope>
    <source>
        <strain evidence="5">ATCC 29192 / DSM 22645 / JCM 10191 / CCUG 17912 / NBRC 13757 / NCIMB 11200 / NRRL B-4491 / Barker I</strain>
    </source>
</reference>
<dbReference type="KEGG" id="zmp:Zymop_0898"/>
<name>F8ESM2_ZYMMT</name>
<dbReference type="Gene3D" id="1.20.1600.10">
    <property type="entry name" value="Outer membrane efflux proteins (OEP)"/>
    <property type="match status" value="1"/>
</dbReference>